<dbReference type="Proteomes" id="UP000595231">
    <property type="component" value="Chromosome"/>
</dbReference>
<dbReference type="AlphaFoldDB" id="A0A7T4AZC5"/>
<name>A0A7T4AZC5_9BURK</name>
<dbReference type="RefSeq" id="WP_198483313.1">
    <property type="nucleotide sequence ID" value="NZ_CP065997.1"/>
</dbReference>
<proteinExistence type="predicted"/>
<accession>A0A7T4AZC5</accession>
<gene>
    <name evidence="1" type="ORF">I6I07_19405</name>
</gene>
<evidence type="ECO:0000313" key="2">
    <source>
        <dbReference type="Proteomes" id="UP000595231"/>
    </source>
</evidence>
<reference evidence="1 2" key="1">
    <citation type="submission" date="2020-12" db="EMBL/GenBank/DDBJ databases">
        <title>FDA dAtabase for Regulatory Grade micrObial Sequences (FDA-ARGOS): Supporting development and validation of Infectious Disease Dx tests.</title>
        <authorList>
            <person name="Sproer C."/>
            <person name="Gronow S."/>
            <person name="Severitt S."/>
            <person name="Schroder I."/>
            <person name="Tallon L."/>
            <person name="Sadzewicz L."/>
            <person name="Zhao X."/>
            <person name="Boylan J."/>
            <person name="Ott S."/>
            <person name="Bowen H."/>
            <person name="Vavikolanu K."/>
            <person name="Mehta A."/>
            <person name="Aluvathingal J."/>
            <person name="Nadendla S."/>
            <person name="Lowell S."/>
            <person name="Myers T."/>
            <person name="Yan Y."/>
            <person name="Sichtig H."/>
        </authorList>
    </citation>
    <scope>NUCLEOTIDE SEQUENCE [LARGE SCALE GENOMIC DNA]</scope>
    <source>
        <strain evidence="1 2">FDAARGOS_1050</strain>
    </source>
</reference>
<dbReference type="EMBL" id="CP065997">
    <property type="protein sequence ID" value="QQB32814.1"/>
    <property type="molecule type" value="Genomic_DNA"/>
</dbReference>
<sequence length="136" mass="16005">MTQMTLERVGEYRRLKAKDQAQRRFQALGRLPKDKMNGTEKAYSMRLEAMRQRGEILGWQFHPLRVRLAESTFYEVDFLVLQADMRLAIHEVKGGHTTDKGQIKIKLCAEVLPWFVFYKATKQPERRGGGWVLEEY</sequence>
<evidence type="ECO:0000313" key="1">
    <source>
        <dbReference type="EMBL" id="QQB32814.1"/>
    </source>
</evidence>
<organism evidence="1 2">
    <name type="scientific">Achromobacter deleyi</name>
    <dbReference type="NCBI Taxonomy" id="1353891"/>
    <lineage>
        <taxon>Bacteria</taxon>
        <taxon>Pseudomonadati</taxon>
        <taxon>Pseudomonadota</taxon>
        <taxon>Betaproteobacteria</taxon>
        <taxon>Burkholderiales</taxon>
        <taxon>Alcaligenaceae</taxon>
        <taxon>Achromobacter</taxon>
    </lineage>
</organism>
<protein>
    <recommendedName>
        <fullName evidence="3">DUF1064 domain-containing protein</fullName>
    </recommendedName>
</protein>
<evidence type="ECO:0008006" key="3">
    <source>
        <dbReference type="Google" id="ProtNLM"/>
    </source>
</evidence>